<dbReference type="Gene3D" id="3.30.1310.20">
    <property type="entry name" value="PRTase-like"/>
    <property type="match status" value="1"/>
</dbReference>
<dbReference type="Pfam" id="PF00156">
    <property type="entry name" value="Pribosyltran"/>
    <property type="match status" value="1"/>
</dbReference>
<organism evidence="3 4">
    <name type="scientific">Glutamicibacter creatinolyticus</name>
    <dbReference type="NCBI Taxonomy" id="162496"/>
    <lineage>
        <taxon>Bacteria</taxon>
        <taxon>Bacillati</taxon>
        <taxon>Actinomycetota</taxon>
        <taxon>Actinomycetes</taxon>
        <taxon>Micrococcales</taxon>
        <taxon>Micrococcaceae</taxon>
        <taxon>Glutamicibacter</taxon>
    </lineage>
</organism>
<proteinExistence type="predicted"/>
<dbReference type="AlphaFoldDB" id="A0A5B7WUC8"/>
<keyword evidence="4" id="KW-1185">Reference proteome</keyword>
<dbReference type="SUPFAM" id="SSF53271">
    <property type="entry name" value="PRTase-like"/>
    <property type="match status" value="1"/>
</dbReference>
<evidence type="ECO:0000256" key="1">
    <source>
        <dbReference type="SAM" id="MobiDB-lite"/>
    </source>
</evidence>
<reference evidence="3 4" key="1">
    <citation type="submission" date="2018-12" db="EMBL/GenBank/DDBJ databases">
        <title>Complete Genome Sequence of Glutamicibacter creatinolyticus strain LGCM259,isolated from an abscess of a 12-year-old mare in Italy.</title>
        <authorList>
            <person name="Santos R.G."/>
            <person name="Silva A.L."/>
            <person name="Seyffert N."/>
            <person name="Castro T.L.P."/>
            <person name="Attili A.R."/>
            <person name="Rifici C."/>
            <person name="Mazzullo G."/>
            <person name="Brenig B."/>
            <person name="Venanzi F."/>
            <person name="Azevedo V."/>
        </authorList>
    </citation>
    <scope>NUCLEOTIDE SEQUENCE [LARGE SCALE GENOMIC DNA]</scope>
    <source>
        <strain evidence="3 4">LGCM 259</strain>
    </source>
</reference>
<evidence type="ECO:0000313" key="3">
    <source>
        <dbReference type="EMBL" id="QCY46840.1"/>
    </source>
</evidence>
<dbReference type="CDD" id="cd06223">
    <property type="entry name" value="PRTases_typeI"/>
    <property type="match status" value="1"/>
</dbReference>
<feature type="compositionally biased region" description="Polar residues" evidence="1">
    <location>
        <begin position="1"/>
        <end position="17"/>
    </location>
</feature>
<dbReference type="EMBL" id="CP034412">
    <property type="protein sequence ID" value="QCY46840.1"/>
    <property type="molecule type" value="Genomic_DNA"/>
</dbReference>
<dbReference type="Gene3D" id="3.40.50.2020">
    <property type="match status" value="1"/>
</dbReference>
<dbReference type="InterPro" id="IPR000836">
    <property type="entry name" value="PRTase_dom"/>
</dbReference>
<feature type="region of interest" description="Disordered" evidence="1">
    <location>
        <begin position="1"/>
        <end position="22"/>
    </location>
</feature>
<gene>
    <name evidence="3" type="ORF">GcLGCM259_1095</name>
</gene>
<evidence type="ECO:0000259" key="2">
    <source>
        <dbReference type="Pfam" id="PF00156"/>
    </source>
</evidence>
<dbReference type="InterPro" id="IPR029057">
    <property type="entry name" value="PRTase-like"/>
</dbReference>
<evidence type="ECO:0000313" key="4">
    <source>
        <dbReference type="Proteomes" id="UP000307000"/>
    </source>
</evidence>
<protein>
    <recommendedName>
        <fullName evidence="2">Phosphoribosyltransferase domain-containing protein</fullName>
    </recommendedName>
</protein>
<feature type="domain" description="Phosphoribosyltransferase" evidence="2">
    <location>
        <begin position="40"/>
        <end position="184"/>
    </location>
</feature>
<dbReference type="Proteomes" id="UP000307000">
    <property type="component" value="Chromosome"/>
</dbReference>
<sequence length="231" mass="24582">MQSTDLGKTGTMTQRANQRFENREQAGTSLGLALATRLEAGEYVVLGLLRGGVPIAAEVARALGAELGALAVRKLGVPSNPELAYGAMASYRGFSGRYLNEGIHRRAKEGFGSAQLDRVEAETEQALAELAEMFQEYSPDLAGRIMVICDDGLATGATVKAAVELVQQLEPERIIIAAPVAPPEVLNELSQVADEAVALLKPGGFTAVGAYYEQFQPVERDQVLALLHSKA</sequence>
<dbReference type="KEGG" id="gcr:GcLGCM259_1095"/>
<name>A0A5B7WUC8_9MICC</name>
<accession>A0A5B7WUC8</accession>